<proteinExistence type="predicted"/>
<comment type="caution">
    <text evidence="1">The sequence shown here is derived from an EMBL/GenBank/DDBJ whole genome shotgun (WGS) entry which is preliminary data.</text>
</comment>
<gene>
    <name evidence="1" type="ORF">IAI60_13835</name>
</gene>
<accession>A0ABS3KDZ1</accession>
<dbReference type="EMBL" id="JACTNF010000013">
    <property type="protein sequence ID" value="MBO1075691.1"/>
    <property type="molecule type" value="Genomic_DNA"/>
</dbReference>
<sequence>MRAPKGGVDPRFLGLQFHFSDAASLHYFMDCYTDPAARKARGGKDYLERLITSTVFEHENRHFWDSLLSPYYSSLLRKKISAYLNFTRLLPSLVPLAVLSGSNIFPVPLCRWLEMPPNTRKDMDPFAAFLIGNEHPVRTVPMPVIPNLAQTPSSGAFEWHPDPEKTLAEFLSQASIDAPGGGYNDSARAEIELYLVIIKDVYDTIDCWSSRPARTKIVHAEPWEIFEIPAINVQLIAAAQMHSHKASRDLLASFIRGKTTYSNALLQIVSGWFANEKRMLVGPTAASVWSLLGPSPPRQKPVREFEEADWSFHPSIRLDWLYSKLQQRGFPKEDAIGLNTLDDWESALTGRTIKANLEEMVYQNLRFAHSVEASISQTWNSLRDSAQMKNLSKFLQQFLAWQALAVSRFLSHPEMYLNPELFVTYEQRELPLPHALMHFHGFGWSVTDSNQRIGVTPIRFHMQNGKPVATAKALMEGDTYLKGGHPAPAKYKITAPEAFDVYESIFWMDHLFSRKRGDYMEENPLINGLVRGQSPIKFFELL</sequence>
<evidence type="ECO:0000313" key="2">
    <source>
        <dbReference type="Proteomes" id="UP001518990"/>
    </source>
</evidence>
<dbReference type="RefSeq" id="WP_207448072.1">
    <property type="nucleotide sequence ID" value="NZ_CP061091.1"/>
</dbReference>
<reference evidence="1 2" key="1">
    <citation type="submission" date="2020-09" db="EMBL/GenBank/DDBJ databases">
        <title>Roseomonas.</title>
        <authorList>
            <person name="Zhu W."/>
        </authorList>
    </citation>
    <scope>NUCLEOTIDE SEQUENCE [LARGE SCALE GENOMIC DNA]</scope>
    <source>
        <strain evidence="1 2">1311</strain>
    </source>
</reference>
<name>A0ABS3KDZ1_9PROT</name>
<keyword evidence="2" id="KW-1185">Reference proteome</keyword>
<evidence type="ECO:0000313" key="1">
    <source>
        <dbReference type="EMBL" id="MBO1075691.1"/>
    </source>
</evidence>
<organism evidence="1 2">
    <name type="scientific">Roseomonas marmotae</name>
    <dbReference type="NCBI Taxonomy" id="2768161"/>
    <lineage>
        <taxon>Bacteria</taxon>
        <taxon>Pseudomonadati</taxon>
        <taxon>Pseudomonadota</taxon>
        <taxon>Alphaproteobacteria</taxon>
        <taxon>Acetobacterales</taxon>
        <taxon>Roseomonadaceae</taxon>
        <taxon>Roseomonas</taxon>
    </lineage>
</organism>
<dbReference type="Proteomes" id="UP001518990">
    <property type="component" value="Unassembled WGS sequence"/>
</dbReference>
<protein>
    <submittedName>
        <fullName evidence="1">Uncharacterized protein</fullName>
    </submittedName>
</protein>